<evidence type="ECO:0000256" key="1">
    <source>
        <dbReference type="PIRSR" id="PIRSR610347-1"/>
    </source>
</evidence>
<sequence length="595" mass="64132">MLTASVDEHTAKAVCKPVRAGGWYWVHAGSLQPYTWHVQLELEAAYHRGDAELQISANGLKYVVAFDRSAPPTLDRPTAKQRGYEKERDVFRVLTSDELPLLSEARHTARLERAEDVLPYVAELKAAADALEAARRGVTATYEAWLAATAPLQLLREQSVALAKEKVNRNTTILVLSAGADGALVSTSEAAGTAVGAARKAARDENARRGAVVGAKRKELIAIYDEVEFVESLTQGTASEGSFPCTAGSVDRPPIAIVYEEDVIAFVLSEGARELSVDPSFVWTMLQTASVSDGAPSKMQPSIILIDWVPDPARRSLSDGQPWQPPVAAESILTPDEAGPSEYLLCAASAERPAGAAGLVAGLEMQSGSVRPSLEMQSGSIWLGSAMLEDGSSPGTLRLRDGGNTHLEAICARRQKPRIRHAYRVSADTTIEAGHGQMHSKFWLLHFASVHDDGREVVRLVVSSANAQAGYQATPHLMLYVLHEPLPADGQPPAIRRLLLTSANLSAAPWGYARSGEIEIRNFELGVCVAPEWPAELVEPLGSPKGPDQAGRSHRVWAQAIPFHLERRAPCTDPFLGKGIGTRSDGRAEIGHLNY</sequence>
<feature type="domain" description="WWE" evidence="3">
    <location>
        <begin position="9"/>
        <end position="86"/>
    </location>
</feature>
<evidence type="ECO:0000313" key="5">
    <source>
        <dbReference type="Proteomes" id="UP000037460"/>
    </source>
</evidence>
<gene>
    <name evidence="4" type="ORF">Ctob_008840</name>
</gene>
<dbReference type="InterPro" id="IPR004170">
    <property type="entry name" value="WWE_dom"/>
</dbReference>
<evidence type="ECO:0000256" key="2">
    <source>
        <dbReference type="PIRSR" id="PIRSR610347-3"/>
    </source>
</evidence>
<accession>A0A0M0KCY5</accession>
<dbReference type="Gene3D" id="3.30.720.50">
    <property type="match status" value="1"/>
</dbReference>
<dbReference type="Proteomes" id="UP000037460">
    <property type="component" value="Unassembled WGS sequence"/>
</dbReference>
<comment type="caution">
    <text evidence="4">The sequence shown here is derived from an EMBL/GenBank/DDBJ whole genome shotgun (WGS) entry which is preliminary data.</text>
</comment>
<feature type="active site" description="Proton donor/acceptor" evidence="1">
    <location>
        <position position="476"/>
    </location>
</feature>
<proteinExistence type="predicted"/>
<dbReference type="Pfam" id="PF06087">
    <property type="entry name" value="Tyr-DNA_phospho"/>
    <property type="match status" value="1"/>
</dbReference>
<dbReference type="InterPro" id="IPR010347">
    <property type="entry name" value="Tdp1"/>
</dbReference>
<dbReference type="SUPFAM" id="SSF56024">
    <property type="entry name" value="Phospholipase D/nuclease"/>
    <property type="match status" value="1"/>
</dbReference>
<evidence type="ECO:0000259" key="3">
    <source>
        <dbReference type="PROSITE" id="PS50918"/>
    </source>
</evidence>
<dbReference type="OrthoDB" id="47785at2759"/>
<dbReference type="PROSITE" id="PS50918">
    <property type="entry name" value="WWE"/>
    <property type="match status" value="1"/>
</dbReference>
<keyword evidence="5" id="KW-1185">Reference proteome</keyword>
<dbReference type="SUPFAM" id="SSF117839">
    <property type="entry name" value="WWE domain"/>
    <property type="match status" value="1"/>
</dbReference>
<dbReference type="Gene3D" id="3.30.870.10">
    <property type="entry name" value="Endonuclease Chain A"/>
    <property type="match status" value="1"/>
</dbReference>
<reference evidence="5" key="1">
    <citation type="journal article" date="2015" name="PLoS Genet.">
        <title>Genome Sequence and Transcriptome Analyses of Chrysochromulina tobin: Metabolic Tools for Enhanced Algal Fitness in the Prominent Order Prymnesiales (Haptophyceae).</title>
        <authorList>
            <person name="Hovde B.T."/>
            <person name="Deodato C.R."/>
            <person name="Hunsperger H.M."/>
            <person name="Ryken S.A."/>
            <person name="Yost W."/>
            <person name="Jha R.K."/>
            <person name="Patterson J."/>
            <person name="Monnat R.J. Jr."/>
            <person name="Barlow S.B."/>
            <person name="Starkenburg S.R."/>
            <person name="Cattolico R.A."/>
        </authorList>
    </citation>
    <scope>NUCLEOTIDE SEQUENCE</scope>
    <source>
        <strain evidence="5">CCMP291</strain>
    </source>
</reference>
<evidence type="ECO:0000313" key="4">
    <source>
        <dbReference type="EMBL" id="KOO36695.1"/>
    </source>
</evidence>
<dbReference type="GO" id="GO:0005634">
    <property type="term" value="C:nucleus"/>
    <property type="evidence" value="ECO:0007669"/>
    <property type="project" value="InterPro"/>
</dbReference>
<protein>
    <recommendedName>
        <fullName evidence="3">WWE domain-containing protein</fullName>
    </recommendedName>
</protein>
<feature type="site" description="Interaction with DNA" evidence="2">
    <location>
        <position position="506"/>
    </location>
</feature>
<name>A0A0M0KCY5_9EUKA</name>
<dbReference type="GO" id="GO:0008081">
    <property type="term" value="F:phosphoric diester hydrolase activity"/>
    <property type="evidence" value="ECO:0007669"/>
    <property type="project" value="InterPro"/>
</dbReference>
<dbReference type="AlphaFoldDB" id="A0A0M0KCY5"/>
<dbReference type="EMBL" id="JWZX01000607">
    <property type="protein sequence ID" value="KOO36695.1"/>
    <property type="molecule type" value="Genomic_DNA"/>
</dbReference>
<dbReference type="InterPro" id="IPR037197">
    <property type="entry name" value="WWE_dom_sf"/>
</dbReference>
<dbReference type="GO" id="GO:0006281">
    <property type="term" value="P:DNA repair"/>
    <property type="evidence" value="ECO:0007669"/>
    <property type="project" value="InterPro"/>
</dbReference>
<organism evidence="4 5">
    <name type="scientific">Chrysochromulina tobinii</name>
    <dbReference type="NCBI Taxonomy" id="1460289"/>
    <lineage>
        <taxon>Eukaryota</taxon>
        <taxon>Haptista</taxon>
        <taxon>Haptophyta</taxon>
        <taxon>Prymnesiophyceae</taxon>
        <taxon>Prymnesiales</taxon>
        <taxon>Chrysochromulinaceae</taxon>
        <taxon>Chrysochromulina</taxon>
    </lineage>
</organism>